<feature type="transmembrane region" description="Helical" evidence="19">
    <location>
        <begin position="7"/>
        <end position="31"/>
    </location>
</feature>
<evidence type="ECO:0000256" key="10">
    <source>
        <dbReference type="ARBA" id="ARBA00022884"/>
    </source>
</evidence>
<evidence type="ECO:0000259" key="20">
    <source>
        <dbReference type="PROSITE" id="PS51186"/>
    </source>
</evidence>
<keyword evidence="10" id="KW-0694">RNA-binding</keyword>
<dbReference type="GO" id="GO:0002926">
    <property type="term" value="P:tRNA wobble base 5-methoxycarbonylmethyl-2-thiouridinylation"/>
    <property type="evidence" value="ECO:0007669"/>
    <property type="project" value="TreeGrafter"/>
</dbReference>
<keyword evidence="7" id="KW-0949">S-adenosyl-L-methionine</keyword>
<dbReference type="PROSITE" id="PS51186">
    <property type="entry name" value="GNAT"/>
    <property type="match status" value="1"/>
</dbReference>
<evidence type="ECO:0000256" key="1">
    <source>
        <dbReference type="ARBA" id="ARBA00005217"/>
    </source>
</evidence>
<dbReference type="Pfam" id="PF04055">
    <property type="entry name" value="Radical_SAM"/>
    <property type="match status" value="1"/>
</dbReference>
<evidence type="ECO:0000256" key="16">
    <source>
        <dbReference type="ARBA" id="ARBA00056275"/>
    </source>
</evidence>
<evidence type="ECO:0000256" key="6">
    <source>
        <dbReference type="ARBA" id="ARBA00022679"/>
    </source>
</evidence>
<dbReference type="GO" id="GO:0051539">
    <property type="term" value="F:4 iron, 4 sulfur cluster binding"/>
    <property type="evidence" value="ECO:0007669"/>
    <property type="project" value="UniProtKB-KW"/>
</dbReference>
<dbReference type="InterPro" id="IPR007197">
    <property type="entry name" value="rSAM"/>
</dbReference>
<dbReference type="GO" id="GO:0106261">
    <property type="term" value="F:tRNA uridine(34) acetyltransferase activity"/>
    <property type="evidence" value="ECO:0007669"/>
    <property type="project" value="UniProtKB-EC"/>
</dbReference>
<dbReference type="InterPro" id="IPR000182">
    <property type="entry name" value="GNAT_dom"/>
</dbReference>
<dbReference type="InterPro" id="IPR032432">
    <property type="entry name" value="Radical_SAM_C"/>
</dbReference>
<dbReference type="AlphaFoldDB" id="A0A5C0XRK0"/>
<feature type="domain" description="N-acetyltransferase" evidence="20">
    <location>
        <begin position="468"/>
        <end position="631"/>
    </location>
</feature>
<dbReference type="SMART" id="SM00729">
    <property type="entry name" value="Elp3"/>
    <property type="match status" value="1"/>
</dbReference>
<keyword evidence="19" id="KW-0472">Membrane</keyword>
<evidence type="ECO:0000256" key="14">
    <source>
        <dbReference type="ARBA" id="ARBA00044771"/>
    </source>
</evidence>
<dbReference type="FunFam" id="3.20.20.70:FF:000388">
    <property type="entry name" value="Histone acetyltransferase Elp3 homolog"/>
    <property type="match status" value="1"/>
</dbReference>
<evidence type="ECO:0000313" key="21">
    <source>
        <dbReference type="EMBL" id="QEK79497.1"/>
    </source>
</evidence>
<dbReference type="PANTHER" id="PTHR11135:SF7">
    <property type="entry name" value="TRNA URIDINE(34) ACETYLTRANSFERASE"/>
    <property type="match status" value="1"/>
</dbReference>
<dbReference type="SFLD" id="SFLDS00029">
    <property type="entry name" value="Radical_SAM"/>
    <property type="match status" value="1"/>
</dbReference>
<evidence type="ECO:0000256" key="17">
    <source>
        <dbReference type="ARBA" id="ARBA00076679"/>
    </source>
</evidence>
<evidence type="ECO:0000256" key="12">
    <source>
        <dbReference type="ARBA" id="ARBA00023014"/>
    </source>
</evidence>
<feature type="binding site" evidence="18">
    <location>
        <position position="146"/>
    </location>
    <ligand>
        <name>[4Fe-4S] cluster</name>
        <dbReference type="ChEBI" id="CHEBI:49883"/>
        <note>4Fe-4S-S-AdoMet</note>
    </ligand>
</feature>
<dbReference type="InterPro" id="IPR016181">
    <property type="entry name" value="Acyl_CoA_acyltransferase"/>
</dbReference>
<evidence type="ECO:0000256" key="15">
    <source>
        <dbReference type="ARBA" id="ARBA00047372"/>
    </source>
</evidence>
<dbReference type="GO" id="GO:0005737">
    <property type="term" value="C:cytoplasm"/>
    <property type="evidence" value="ECO:0007669"/>
    <property type="project" value="TreeGrafter"/>
</dbReference>
<evidence type="ECO:0000256" key="3">
    <source>
        <dbReference type="ARBA" id="ARBA00018747"/>
    </source>
</evidence>
<keyword evidence="11 18" id="KW-0408">Iron</keyword>
<evidence type="ECO:0000256" key="8">
    <source>
        <dbReference type="ARBA" id="ARBA00022694"/>
    </source>
</evidence>
<keyword evidence="12 18" id="KW-0411">Iron-sulfur</keyword>
<dbReference type="InterPro" id="IPR056591">
    <property type="entry name" value="ELP3-like_N"/>
</dbReference>
<evidence type="ECO:0000256" key="19">
    <source>
        <dbReference type="SAM" id="Phobius"/>
    </source>
</evidence>
<dbReference type="EC" id="2.3.1.311" evidence="14"/>
<dbReference type="InterPro" id="IPR058240">
    <property type="entry name" value="rSAM_sf"/>
</dbReference>
<dbReference type="Gene3D" id="3.20.20.70">
    <property type="entry name" value="Aldolase class I"/>
    <property type="match status" value="1"/>
</dbReference>
<dbReference type="PANTHER" id="PTHR11135">
    <property type="entry name" value="HISTONE ACETYLTRANSFERASE-RELATED"/>
    <property type="match status" value="1"/>
</dbReference>
<dbReference type="FunFam" id="3.40.630.30:FF:000211">
    <property type="entry name" value="Histone acetyltransferase Elp3 homolog"/>
    <property type="match status" value="1"/>
</dbReference>
<evidence type="ECO:0000256" key="4">
    <source>
        <dbReference type="ARBA" id="ARBA00022485"/>
    </source>
</evidence>
<evidence type="ECO:0000256" key="13">
    <source>
        <dbReference type="ARBA" id="ARBA00023315"/>
    </source>
</evidence>
<organism evidence="21 22">
    <name type="scientific">Pyrococcus furiosus (strain ATCC 43587 / DSM 3638 / JCM 8422 / Vc1)</name>
    <dbReference type="NCBI Taxonomy" id="186497"/>
    <lineage>
        <taxon>Archaea</taxon>
        <taxon>Methanobacteriati</taxon>
        <taxon>Methanobacteriota</taxon>
        <taxon>Thermococci</taxon>
        <taxon>Thermococcales</taxon>
        <taxon>Thermococcaceae</taxon>
        <taxon>Pyrococcus</taxon>
    </lineage>
</organism>
<comment type="catalytic activity">
    <reaction evidence="15">
        <text>uridine(34) in tRNA + acetyl-CoA + S-adenosyl-L-methionine + H2O = 5-(carboxymethyl)uridine(34) in tRNA + 5'-deoxyadenosine + L-methionine + CoA + 2 H(+)</text>
        <dbReference type="Rhea" id="RHEA:61020"/>
        <dbReference type="Rhea" id="RHEA-COMP:10407"/>
        <dbReference type="Rhea" id="RHEA-COMP:11727"/>
        <dbReference type="ChEBI" id="CHEBI:15377"/>
        <dbReference type="ChEBI" id="CHEBI:15378"/>
        <dbReference type="ChEBI" id="CHEBI:17319"/>
        <dbReference type="ChEBI" id="CHEBI:57287"/>
        <dbReference type="ChEBI" id="CHEBI:57288"/>
        <dbReference type="ChEBI" id="CHEBI:57844"/>
        <dbReference type="ChEBI" id="CHEBI:59789"/>
        <dbReference type="ChEBI" id="CHEBI:65315"/>
        <dbReference type="ChEBI" id="CHEBI:74882"/>
        <dbReference type="EC" id="2.3.1.311"/>
    </reaction>
    <physiologicalReaction direction="left-to-right" evidence="15">
        <dbReference type="Rhea" id="RHEA:61021"/>
    </physiologicalReaction>
</comment>
<keyword evidence="5" id="KW-0820">tRNA-binding</keyword>
<dbReference type="EMBL" id="CP023154">
    <property type="protein sequence ID" value="QEK79497.1"/>
    <property type="molecule type" value="Genomic_DNA"/>
</dbReference>
<dbReference type="Gene3D" id="3.40.630.30">
    <property type="match status" value="1"/>
</dbReference>
<name>A0A5C0XRK0_PYRFU</name>
<comment type="similarity">
    <text evidence="2">Belongs to the ELP3 family.</text>
</comment>
<proteinExistence type="inferred from homology"/>
<dbReference type="InterPro" id="IPR039661">
    <property type="entry name" value="ELP3"/>
</dbReference>
<dbReference type="Proteomes" id="UP000324354">
    <property type="component" value="Chromosome"/>
</dbReference>
<feature type="binding site" evidence="18">
    <location>
        <position position="143"/>
    </location>
    <ligand>
        <name>[4Fe-4S] cluster</name>
        <dbReference type="ChEBI" id="CHEBI:49883"/>
        <note>4Fe-4S-S-AdoMet</note>
    </ligand>
</feature>
<dbReference type="InterPro" id="IPR006638">
    <property type="entry name" value="Elp3/MiaA/NifB-like_rSAM"/>
</dbReference>
<dbReference type="SFLD" id="SFLDG01086">
    <property type="entry name" value="elongater_protein-like"/>
    <property type="match status" value="1"/>
</dbReference>
<evidence type="ECO:0000256" key="2">
    <source>
        <dbReference type="ARBA" id="ARBA00005494"/>
    </source>
</evidence>
<comment type="cofactor">
    <cofactor evidence="18">
        <name>[4Fe-4S] cluster</name>
        <dbReference type="ChEBI" id="CHEBI:49883"/>
    </cofactor>
    <text evidence="18">Binds 1 [4Fe-4S] cluster. The cluster is coordinated with 3 cysteines and an exchangeable S-adenosyl-L-methionine.</text>
</comment>
<keyword evidence="9 18" id="KW-0479">Metal-binding</keyword>
<evidence type="ECO:0000256" key="5">
    <source>
        <dbReference type="ARBA" id="ARBA00022555"/>
    </source>
</evidence>
<gene>
    <name evidence="21" type="ORF">PFDSM3638_09565</name>
</gene>
<feature type="binding site" evidence="18">
    <location>
        <position position="138"/>
    </location>
    <ligand>
        <name>[4Fe-4S] cluster</name>
        <dbReference type="ChEBI" id="CHEBI:49883"/>
        <note>4Fe-4S-S-AdoMet</note>
    </ligand>
</feature>
<dbReference type="PIRSF" id="PIRSF005669">
    <property type="entry name" value="Hist_AcTrfase_ELP3"/>
    <property type="match status" value="1"/>
</dbReference>
<comment type="function">
    <text evidence="16">tRNA uridine(34) acetyltransferase, which mediates formation of carboxymethyluridine in the wobble base at position 34 in tRNAs. The proposed mechanism is the following: (i) recruits S-adenosyl-L-methionine and cleaves it to generate a 5'-deoxyadenosine radical (5'-dA) in the radical S-adenosyl-L-methionine (rSAM) region, (ii) hydrolyzes acetyl-CoA in the N-acetyltransferase domain and (iii) an acetyl radical is formed by the products of the two domains and (iv) is transferred onto the C5 position of uridine(34) in the bound tRNA molecule. Does not show protein lysine acetyltransferase activity.</text>
</comment>
<dbReference type="InterPro" id="IPR013785">
    <property type="entry name" value="Aldolase_TIM"/>
</dbReference>
<evidence type="ECO:0000256" key="7">
    <source>
        <dbReference type="ARBA" id="ARBA00022691"/>
    </source>
</evidence>
<evidence type="ECO:0000313" key="22">
    <source>
        <dbReference type="Proteomes" id="UP000324354"/>
    </source>
</evidence>
<keyword evidence="19" id="KW-0812">Transmembrane</keyword>
<dbReference type="SFLD" id="SFLDF00344">
    <property type="entry name" value="ELP3-like"/>
    <property type="match status" value="1"/>
</dbReference>
<accession>A0A5C0XRK0</accession>
<sequence>MHPLLRMIAIIPNINIVFADFIFVCCNLLLIKISNKTNILKAMPEVYEEMSDEAFKAAIEEIVNALLSGEIKSREELERIKVEVAKKYHLPKFPKNSDIWKALPKDAREKFRDLLKKKPTRTISGVAVVAMMTKPFPCPHGRCIYCPGGPAVGSPQSYTGKEPSALRASQYAYHPYIIMMARLKQLYDIGHPIDKVEVIIQGGTFPATDLDYQEWYIKCAFKAMNDFWYFKDIENLEEKLVRLILLKDESVLNEDPKFRKAWEKTHKKKFYYLEEEQKKNEKAKVRMVGLTIETRPDWAFERQIDRMLAFGTTRVELGVQTIFNFIHERVGRGHGVEEIIKATQLLRDAGLKINYHIMPGLPGSNFERDLYVFKTIFEDPRFRPDMLKIYPTLVTRDAPLYAWYKAGLYKPYTTEEAVELLVEAYKIFPKWVRVMRIQRDIPSHLIVAGVKHSNLGQLVFEELVRRGIRPREIRFREVGHQMQKFGKMPEIEHIKLLREDYEAGEGTEIFLSFEDVKNDILIGFLRLRIPSEKAHRKEINCCPSAIVRELHVYGPMVPIGEKPKYEWQHRGYGRELLAEAERIAREEFDAKKMLIISGVGVREYYRKFGYRKDGPYVSKRLDKRYADYKRTNRFDAELNT</sequence>
<dbReference type="GO" id="GO:0000049">
    <property type="term" value="F:tRNA binding"/>
    <property type="evidence" value="ECO:0007669"/>
    <property type="project" value="UniProtKB-KW"/>
</dbReference>
<evidence type="ECO:0000256" key="9">
    <source>
        <dbReference type="ARBA" id="ARBA00022723"/>
    </source>
</evidence>
<keyword evidence="19" id="KW-1133">Transmembrane helix</keyword>
<evidence type="ECO:0000256" key="18">
    <source>
        <dbReference type="PIRSR" id="PIRSR005669-1"/>
    </source>
</evidence>
<keyword evidence="8" id="KW-0819">tRNA processing</keyword>
<dbReference type="Pfam" id="PF23613">
    <property type="entry name" value="ELP3_N"/>
    <property type="match status" value="1"/>
</dbReference>
<dbReference type="SUPFAM" id="SSF102114">
    <property type="entry name" value="Radical SAM enzymes"/>
    <property type="match status" value="1"/>
</dbReference>
<dbReference type="SUPFAM" id="SSF55729">
    <property type="entry name" value="Acyl-CoA N-acyltransferases (Nat)"/>
    <property type="match status" value="1"/>
</dbReference>
<keyword evidence="4" id="KW-0004">4Fe-4S</keyword>
<keyword evidence="6" id="KW-0808">Transferase</keyword>
<dbReference type="GO" id="GO:0046872">
    <property type="term" value="F:metal ion binding"/>
    <property type="evidence" value="ECO:0007669"/>
    <property type="project" value="UniProtKB-KW"/>
</dbReference>
<comment type="pathway">
    <text evidence="1">tRNA modification.</text>
</comment>
<dbReference type="Pfam" id="PF16199">
    <property type="entry name" value="Radical_SAM_C"/>
    <property type="match status" value="1"/>
</dbReference>
<dbReference type="InterPro" id="IPR034687">
    <property type="entry name" value="ELP3-like"/>
</dbReference>
<reference evidence="21 22" key="1">
    <citation type="submission" date="2017-08" db="EMBL/GenBank/DDBJ databases">
        <title>Resequencing and Reannotation of the genome of Pyrococcus furiosus type strain DSM3638.</title>
        <authorList>
            <person name="Reichelt R.M."/>
            <person name="Bunk B."/>
        </authorList>
    </citation>
    <scope>NUCLEOTIDE SEQUENCE [LARGE SCALE GENOMIC DNA]</scope>
    <source>
        <strain evidence="21 22">DSM 3638</strain>
    </source>
</reference>
<dbReference type="NCBIfam" id="TIGR01211">
    <property type="entry name" value="ELP3"/>
    <property type="match status" value="1"/>
</dbReference>
<evidence type="ECO:0000256" key="11">
    <source>
        <dbReference type="ARBA" id="ARBA00023004"/>
    </source>
</evidence>
<protein>
    <recommendedName>
        <fullName evidence="3">tRNA uridine(34) acetyltransferase</fullName>
        <ecNumber evidence="14">2.3.1.311</ecNumber>
    </recommendedName>
    <alternativeName>
        <fullName evidence="17">Elongator complex protein 3 homolog</fullName>
    </alternativeName>
</protein>
<keyword evidence="13" id="KW-0012">Acyltransferase</keyword>